<dbReference type="GeneID" id="25909856"/>
<gene>
    <name evidence="7" type="ORF">SARC_09352</name>
</gene>
<dbReference type="STRING" id="667725.A0A0L0FN63"/>
<reference evidence="7 8" key="1">
    <citation type="submission" date="2011-02" db="EMBL/GenBank/DDBJ databases">
        <title>The Genome Sequence of Sphaeroforma arctica JP610.</title>
        <authorList>
            <consortium name="The Broad Institute Genome Sequencing Platform"/>
            <person name="Russ C."/>
            <person name="Cuomo C."/>
            <person name="Young S.K."/>
            <person name="Zeng Q."/>
            <person name="Gargeya S."/>
            <person name="Alvarado L."/>
            <person name="Berlin A."/>
            <person name="Chapman S.B."/>
            <person name="Chen Z."/>
            <person name="Freedman E."/>
            <person name="Gellesch M."/>
            <person name="Goldberg J."/>
            <person name="Griggs A."/>
            <person name="Gujja S."/>
            <person name="Heilman E."/>
            <person name="Heiman D."/>
            <person name="Howarth C."/>
            <person name="Mehta T."/>
            <person name="Neiman D."/>
            <person name="Pearson M."/>
            <person name="Roberts A."/>
            <person name="Saif S."/>
            <person name="Shea T."/>
            <person name="Shenoy N."/>
            <person name="Sisk P."/>
            <person name="Stolte C."/>
            <person name="Sykes S."/>
            <person name="White J."/>
            <person name="Yandava C."/>
            <person name="Burger G."/>
            <person name="Gray M.W."/>
            <person name="Holland P.W.H."/>
            <person name="King N."/>
            <person name="Lang F.B.F."/>
            <person name="Roger A.J."/>
            <person name="Ruiz-Trillo I."/>
            <person name="Haas B."/>
            <person name="Nusbaum C."/>
            <person name="Birren B."/>
        </authorList>
    </citation>
    <scope>NUCLEOTIDE SEQUENCE [LARGE SCALE GENOMIC DNA]</scope>
    <source>
        <strain evidence="7 8">JP610</strain>
    </source>
</reference>
<evidence type="ECO:0000256" key="5">
    <source>
        <dbReference type="ARBA" id="ARBA00023128"/>
    </source>
</evidence>
<evidence type="ECO:0000256" key="2">
    <source>
        <dbReference type="ARBA" id="ARBA00010152"/>
    </source>
</evidence>
<dbReference type="Pfam" id="PF09809">
    <property type="entry name" value="MRP-L27"/>
    <property type="match status" value="1"/>
</dbReference>
<dbReference type="RefSeq" id="XP_014152114.1">
    <property type="nucleotide sequence ID" value="XM_014296639.1"/>
</dbReference>
<evidence type="ECO:0000313" key="7">
    <source>
        <dbReference type="EMBL" id="KNC78212.1"/>
    </source>
</evidence>
<comment type="subcellular location">
    <subcellularLocation>
        <location evidence="1">Mitochondrion</location>
    </subcellularLocation>
</comment>
<dbReference type="AlphaFoldDB" id="A0A0L0FN63"/>
<dbReference type="PANTHER" id="PTHR21338">
    <property type="entry name" value="MITOCHONDRIAL RIBOSOMAL PROTEIN L41"/>
    <property type="match status" value="1"/>
</dbReference>
<keyword evidence="6" id="KW-0687">Ribonucleoprotein</keyword>
<evidence type="ECO:0000256" key="1">
    <source>
        <dbReference type="ARBA" id="ARBA00004173"/>
    </source>
</evidence>
<keyword evidence="3" id="KW-0809">Transit peptide</keyword>
<protein>
    <submittedName>
        <fullName evidence="7">Uncharacterized protein</fullName>
    </submittedName>
</protein>
<dbReference type="PANTHER" id="PTHR21338:SF0">
    <property type="entry name" value="LARGE RIBOSOMAL SUBUNIT PROTEIN ML41"/>
    <property type="match status" value="1"/>
</dbReference>
<evidence type="ECO:0000256" key="3">
    <source>
        <dbReference type="ARBA" id="ARBA00022946"/>
    </source>
</evidence>
<keyword evidence="5" id="KW-0496">Mitochondrion</keyword>
<organism evidence="7 8">
    <name type="scientific">Sphaeroforma arctica JP610</name>
    <dbReference type="NCBI Taxonomy" id="667725"/>
    <lineage>
        <taxon>Eukaryota</taxon>
        <taxon>Ichthyosporea</taxon>
        <taxon>Ichthyophonida</taxon>
        <taxon>Sphaeroforma</taxon>
    </lineage>
</organism>
<comment type="similarity">
    <text evidence="2">Belongs to the mitochondrion-specific ribosomal protein mL41 family.</text>
</comment>
<proteinExistence type="inferred from homology"/>
<accession>A0A0L0FN63</accession>
<evidence type="ECO:0000313" key="8">
    <source>
        <dbReference type="Proteomes" id="UP000054560"/>
    </source>
</evidence>
<evidence type="ECO:0000256" key="6">
    <source>
        <dbReference type="ARBA" id="ARBA00023274"/>
    </source>
</evidence>
<sequence length="92" mass="9962">MLGIAVGSFRGATRRVALHPKQGNKNFYKGYGAKSSGRLTTLGKYIKQAHKIPNFVVPDLAGFNLKPYVAKTVDSPKVAPMTPDVMKELGSK</sequence>
<dbReference type="GO" id="GO:0005762">
    <property type="term" value="C:mitochondrial large ribosomal subunit"/>
    <property type="evidence" value="ECO:0007669"/>
    <property type="project" value="InterPro"/>
</dbReference>
<dbReference type="eggNOG" id="KOG4756">
    <property type="taxonomic scope" value="Eukaryota"/>
</dbReference>
<keyword evidence="4" id="KW-0689">Ribosomal protein</keyword>
<dbReference type="Proteomes" id="UP000054560">
    <property type="component" value="Unassembled WGS sequence"/>
</dbReference>
<dbReference type="GO" id="GO:0003735">
    <property type="term" value="F:structural constituent of ribosome"/>
    <property type="evidence" value="ECO:0007669"/>
    <property type="project" value="InterPro"/>
</dbReference>
<evidence type="ECO:0000256" key="4">
    <source>
        <dbReference type="ARBA" id="ARBA00022980"/>
    </source>
</evidence>
<name>A0A0L0FN63_9EUKA</name>
<dbReference type="EMBL" id="KQ242537">
    <property type="protein sequence ID" value="KNC78212.1"/>
    <property type="molecule type" value="Genomic_DNA"/>
</dbReference>
<dbReference type="GO" id="GO:0006412">
    <property type="term" value="P:translation"/>
    <property type="evidence" value="ECO:0007669"/>
    <property type="project" value="TreeGrafter"/>
</dbReference>
<keyword evidence="8" id="KW-1185">Reference proteome</keyword>
<dbReference type="OrthoDB" id="408933at2759"/>
<dbReference type="InterPro" id="IPR019189">
    <property type="entry name" value="Ribosomal_mL41"/>
</dbReference>